<feature type="domain" description="CCHC-type" evidence="3">
    <location>
        <begin position="79"/>
        <end position="92"/>
    </location>
</feature>
<gene>
    <name evidence="4" type="ORF">SO802_034090</name>
</gene>
<comment type="caution">
    <text evidence="4">The sequence shown here is derived from an EMBL/GenBank/DDBJ whole genome shotgun (WGS) entry which is preliminary data.</text>
</comment>
<protein>
    <recommendedName>
        <fullName evidence="3">CCHC-type domain-containing protein</fullName>
    </recommendedName>
</protein>
<keyword evidence="1" id="KW-0863">Zinc-finger</keyword>
<dbReference type="AlphaFoldDB" id="A0AAW2BI76"/>
<keyword evidence="5" id="KW-1185">Reference proteome</keyword>
<feature type="compositionally biased region" description="Low complexity" evidence="2">
    <location>
        <begin position="1"/>
        <end position="20"/>
    </location>
</feature>
<keyword evidence="1" id="KW-0862">Zinc</keyword>
<organism evidence="4 5">
    <name type="scientific">Lithocarpus litseifolius</name>
    <dbReference type="NCBI Taxonomy" id="425828"/>
    <lineage>
        <taxon>Eukaryota</taxon>
        <taxon>Viridiplantae</taxon>
        <taxon>Streptophyta</taxon>
        <taxon>Embryophyta</taxon>
        <taxon>Tracheophyta</taxon>
        <taxon>Spermatophyta</taxon>
        <taxon>Magnoliopsida</taxon>
        <taxon>eudicotyledons</taxon>
        <taxon>Gunneridae</taxon>
        <taxon>Pentapetalae</taxon>
        <taxon>rosids</taxon>
        <taxon>fabids</taxon>
        <taxon>Fagales</taxon>
        <taxon>Fagaceae</taxon>
        <taxon>Lithocarpus</taxon>
    </lineage>
</organism>
<feature type="region of interest" description="Disordered" evidence="2">
    <location>
        <begin position="1"/>
        <end position="72"/>
    </location>
</feature>
<feature type="compositionally biased region" description="Low complexity" evidence="2">
    <location>
        <begin position="30"/>
        <end position="39"/>
    </location>
</feature>
<dbReference type="Proteomes" id="UP001459277">
    <property type="component" value="Unassembled WGS sequence"/>
</dbReference>
<dbReference type="GO" id="GO:0003676">
    <property type="term" value="F:nucleic acid binding"/>
    <property type="evidence" value="ECO:0007669"/>
    <property type="project" value="InterPro"/>
</dbReference>
<sequence>MAVNQFNQSFNRGRGRNGNNRGRGNGRGNNNGQFSGGQSTQFPNGQSQFFGHSYNGQGQFLPSQSQSKSNFQQGQRPVCQICGKNGHTALDCYHRMNFAYQGRHPPAKACINCCKFNGCKLFL</sequence>
<evidence type="ECO:0000313" key="4">
    <source>
        <dbReference type="EMBL" id="KAK9984565.1"/>
    </source>
</evidence>
<name>A0AAW2BI76_9ROSI</name>
<dbReference type="PROSITE" id="PS50158">
    <property type="entry name" value="ZF_CCHC"/>
    <property type="match status" value="1"/>
</dbReference>
<proteinExistence type="predicted"/>
<reference evidence="4 5" key="1">
    <citation type="submission" date="2024-01" db="EMBL/GenBank/DDBJ databases">
        <title>A telomere-to-telomere, gap-free genome of sweet tea (Lithocarpus litseifolius).</title>
        <authorList>
            <person name="Zhou J."/>
        </authorList>
    </citation>
    <scope>NUCLEOTIDE SEQUENCE [LARGE SCALE GENOMIC DNA]</scope>
    <source>
        <strain evidence="4">Zhou-2022a</strain>
        <tissue evidence="4">Leaf</tissue>
    </source>
</reference>
<dbReference type="EMBL" id="JAZDWU010000012">
    <property type="protein sequence ID" value="KAK9984565.1"/>
    <property type="molecule type" value="Genomic_DNA"/>
</dbReference>
<evidence type="ECO:0000259" key="3">
    <source>
        <dbReference type="PROSITE" id="PS50158"/>
    </source>
</evidence>
<feature type="compositionally biased region" description="Polar residues" evidence="2">
    <location>
        <begin position="40"/>
        <end position="72"/>
    </location>
</feature>
<dbReference type="InterPro" id="IPR001878">
    <property type="entry name" value="Znf_CCHC"/>
</dbReference>
<evidence type="ECO:0000256" key="2">
    <source>
        <dbReference type="SAM" id="MobiDB-lite"/>
    </source>
</evidence>
<evidence type="ECO:0000256" key="1">
    <source>
        <dbReference type="PROSITE-ProRule" id="PRU00047"/>
    </source>
</evidence>
<keyword evidence="1" id="KW-0479">Metal-binding</keyword>
<dbReference type="GO" id="GO:0008270">
    <property type="term" value="F:zinc ion binding"/>
    <property type="evidence" value="ECO:0007669"/>
    <property type="project" value="UniProtKB-KW"/>
</dbReference>
<evidence type="ECO:0000313" key="5">
    <source>
        <dbReference type="Proteomes" id="UP001459277"/>
    </source>
</evidence>
<accession>A0AAW2BI76</accession>